<accession>A0A397ZVK4</accession>
<gene>
    <name evidence="1" type="ORF">BRARA_C01685</name>
</gene>
<dbReference type="Proteomes" id="UP000264353">
    <property type="component" value="Chromosome A3"/>
</dbReference>
<dbReference type="AlphaFoldDB" id="A0A397ZVK4"/>
<reference evidence="1 2" key="1">
    <citation type="submission" date="2018-06" db="EMBL/GenBank/DDBJ databases">
        <title>WGS assembly of Brassica rapa FPsc.</title>
        <authorList>
            <person name="Bowman J."/>
            <person name="Kohchi T."/>
            <person name="Yamato K."/>
            <person name="Jenkins J."/>
            <person name="Shu S."/>
            <person name="Ishizaki K."/>
            <person name="Yamaoka S."/>
            <person name="Nishihama R."/>
            <person name="Nakamura Y."/>
            <person name="Berger F."/>
            <person name="Adam C."/>
            <person name="Aki S."/>
            <person name="Althoff F."/>
            <person name="Araki T."/>
            <person name="Arteaga-Vazquez M."/>
            <person name="Balasubrmanian S."/>
            <person name="Bauer D."/>
            <person name="Boehm C."/>
            <person name="Briginshaw L."/>
            <person name="Caballero-Perez J."/>
            <person name="Catarino B."/>
            <person name="Chen F."/>
            <person name="Chiyoda S."/>
            <person name="Chovatia M."/>
            <person name="Davies K."/>
            <person name="Delmans M."/>
            <person name="Demura T."/>
            <person name="Dierschke T."/>
            <person name="Dolan L."/>
            <person name="Dorantes-Acosta A."/>
            <person name="Eklund D."/>
            <person name="Florent S."/>
            <person name="Flores-Sandoval E."/>
            <person name="Fujiyama A."/>
            <person name="Fukuzawa H."/>
            <person name="Galik B."/>
            <person name="Grimanelli D."/>
            <person name="Grimwood J."/>
            <person name="Grossniklaus U."/>
            <person name="Hamada T."/>
            <person name="Haseloff J."/>
            <person name="Hetherington A."/>
            <person name="Higo A."/>
            <person name="Hirakawa Y."/>
            <person name="Hundley H."/>
            <person name="Ikeda Y."/>
            <person name="Inoue K."/>
            <person name="Inoue S."/>
            <person name="Ishida S."/>
            <person name="Jia Q."/>
            <person name="Kakita M."/>
            <person name="Kanazawa T."/>
            <person name="Kawai Y."/>
            <person name="Kawashima T."/>
            <person name="Kennedy M."/>
            <person name="Kinose K."/>
            <person name="Kinoshita T."/>
            <person name="Kohara Y."/>
            <person name="Koide E."/>
            <person name="Komatsu K."/>
            <person name="Kopischke S."/>
            <person name="Kubo M."/>
            <person name="Kyozuka J."/>
            <person name="Lagercrantz U."/>
            <person name="Lin S."/>
            <person name="Lindquist E."/>
            <person name="Lipzen A."/>
            <person name="Lu C."/>
            <person name="Luna E."/>
            <person name="Martienssen R."/>
            <person name="Minamino N."/>
            <person name="Mizutani M."/>
            <person name="Mizutani M."/>
            <person name="Mochizuki N."/>
            <person name="Monte I."/>
            <person name="Mosher R."/>
            <person name="Nagasaki H."/>
            <person name="Nakagami H."/>
            <person name="Naramoto S."/>
            <person name="Nishitani K."/>
            <person name="Ohtani M."/>
            <person name="Okamoto T."/>
            <person name="Okumura M."/>
            <person name="Phillips J."/>
            <person name="Pollak B."/>
            <person name="Reinders A."/>
            <person name="Roevekamp M."/>
            <person name="Sano R."/>
            <person name="Sawa S."/>
            <person name="Schmid M."/>
            <person name="Shirakawa M."/>
            <person name="Solano R."/>
            <person name="Spunde A."/>
            <person name="Suetsugu N."/>
            <person name="Sugano S."/>
            <person name="Sugiyama A."/>
            <person name="Sun R."/>
            <person name="Suzuki Y."/>
            <person name="Takenaka M."/>
            <person name="Takezawa D."/>
            <person name="Tomogane H."/>
            <person name="Tsuzuki M."/>
            <person name="Ueda T."/>
            <person name="Umeda M."/>
            <person name="Ward J."/>
            <person name="Watanabe Y."/>
            <person name="Yazaki K."/>
            <person name="Yokoyama R."/>
            <person name="Yoshitake Y."/>
            <person name="Yotsui I."/>
            <person name="Zachgo S."/>
            <person name="Schmutz J."/>
        </authorList>
    </citation>
    <scope>NUCLEOTIDE SEQUENCE [LARGE SCALE GENOMIC DNA]</scope>
    <source>
        <strain evidence="2">cv. B-3</strain>
    </source>
</reference>
<dbReference type="EMBL" id="CM010630">
    <property type="protein sequence ID" value="RID69599.1"/>
    <property type="molecule type" value="Genomic_DNA"/>
</dbReference>
<protein>
    <submittedName>
        <fullName evidence="1">Uncharacterized protein</fullName>
    </submittedName>
</protein>
<organism evidence="1 2">
    <name type="scientific">Brassica campestris</name>
    <name type="common">Field mustard</name>
    <dbReference type="NCBI Taxonomy" id="3711"/>
    <lineage>
        <taxon>Eukaryota</taxon>
        <taxon>Viridiplantae</taxon>
        <taxon>Streptophyta</taxon>
        <taxon>Embryophyta</taxon>
        <taxon>Tracheophyta</taxon>
        <taxon>Spermatophyta</taxon>
        <taxon>Magnoliopsida</taxon>
        <taxon>eudicotyledons</taxon>
        <taxon>Gunneridae</taxon>
        <taxon>Pentapetalae</taxon>
        <taxon>rosids</taxon>
        <taxon>malvids</taxon>
        <taxon>Brassicales</taxon>
        <taxon>Brassicaceae</taxon>
        <taxon>Brassiceae</taxon>
        <taxon>Brassica</taxon>
    </lineage>
</organism>
<evidence type="ECO:0000313" key="2">
    <source>
        <dbReference type="Proteomes" id="UP000264353"/>
    </source>
</evidence>
<sequence>MAGDKNSNRYDIDIGFLLRLIGEPLAKLSHRLKQISLPNDIDRQMGRTLKFRWRRLARVRAARTNILDLKPKNVTNG</sequence>
<evidence type="ECO:0000313" key="1">
    <source>
        <dbReference type="EMBL" id="RID69599.1"/>
    </source>
</evidence>
<proteinExistence type="predicted"/>
<name>A0A397ZVK4_BRACM</name>